<keyword evidence="6 12" id="KW-0812">Transmembrane</keyword>
<gene>
    <name evidence="13" type="ORF">CferDRAFT_1965</name>
</gene>
<proteinExistence type="inferred from homology"/>
<accession>Q0YUS5</accession>
<keyword evidence="4 12" id="KW-1003">Cell membrane</keyword>
<dbReference type="PANTHER" id="PTHR30365:SF15">
    <property type="entry name" value="CYTOCHROME BD UBIQUINOL OXIDASE SUBUNIT 1"/>
    <property type="match status" value="1"/>
</dbReference>
<dbReference type="InterPro" id="IPR002585">
    <property type="entry name" value="Cyt-d_ubiquinol_oxidase_su_1"/>
</dbReference>
<dbReference type="Pfam" id="PF01654">
    <property type="entry name" value="Cyt_bd_oxida_I"/>
    <property type="match status" value="1"/>
</dbReference>
<sequence>MATAQFQYCFMDTLFLARTQFAFTAVFHFFFIPLTLGLSIFTAILETAWVKTGNERYKQLARFWGNLFLINFAVGVVTGIVMEFQFGMNWSEYSRFVGDIFGVPLAIEALLAFSVEATFIGIWLFGWNRLPKALHAATIWIVALGSTLSAFWILVANSFMQYPVGYKMAADGSRAEMADFFAFIFNPHVWKQFPHVLAGGVVTGGFLVIAVSIWHLVRATTEREAFETSLKFGAFYAVTGAILVTLAGHAQMQDLLKTQPMKVAAAEALWESENPASFSLLTIGDEKELKDIFAIRIPRLLSFLAYDRFEGEVKGIRELQKTYETKYGPGNYIPSVVTAYWSFRFMVGAGTVMLLTSLFVLYRVVKGNYTFSLRVGTLIIWSSILPWIANSSGWILAEMGRQPWLVFGLLKTEEGLSPASVVSSTELMLSLGVFIVIYSVLTFTDVYLLRKYAIAGLDSSE</sequence>
<evidence type="ECO:0000256" key="3">
    <source>
        <dbReference type="ARBA" id="ARBA00022448"/>
    </source>
</evidence>
<evidence type="ECO:0000256" key="2">
    <source>
        <dbReference type="ARBA" id="ARBA00009819"/>
    </source>
</evidence>
<name>Q0YUS5_9CHLB</name>
<keyword evidence="8 12" id="KW-0249">Electron transport</keyword>
<keyword evidence="5 12" id="KW-0349">Heme</keyword>
<evidence type="ECO:0000256" key="11">
    <source>
        <dbReference type="ARBA" id="ARBA00023136"/>
    </source>
</evidence>
<evidence type="ECO:0000256" key="10">
    <source>
        <dbReference type="ARBA" id="ARBA00023004"/>
    </source>
</evidence>
<dbReference type="EMBL" id="AASE01000001">
    <property type="protein sequence ID" value="EAT59958.1"/>
    <property type="molecule type" value="Genomic_DNA"/>
</dbReference>
<evidence type="ECO:0000256" key="12">
    <source>
        <dbReference type="PIRNR" id="PIRNR006446"/>
    </source>
</evidence>
<keyword evidence="14" id="KW-1185">Reference proteome</keyword>
<feature type="transmembrane region" description="Helical" evidence="12">
    <location>
        <begin position="341"/>
        <end position="364"/>
    </location>
</feature>
<reference evidence="13 14" key="1">
    <citation type="submission" date="2006-07" db="EMBL/GenBank/DDBJ databases">
        <title>Annotation of the draft genome assembly of Chlorobium ferroxidans DSM 13031.</title>
        <authorList>
            <consortium name="US DOE Joint Genome Institute (JGI-ORNL)"/>
            <person name="Larimer F."/>
            <person name="Land M."/>
            <person name="Hauser L."/>
        </authorList>
    </citation>
    <scope>NUCLEOTIDE SEQUENCE [LARGE SCALE GENOMIC DNA]</scope>
    <source>
        <strain evidence="13 14">DSM 13031</strain>
    </source>
</reference>
<dbReference type="GO" id="GO:0016682">
    <property type="term" value="F:oxidoreductase activity, acting on diphenols and related substances as donors, oxygen as acceptor"/>
    <property type="evidence" value="ECO:0007669"/>
    <property type="project" value="TreeGrafter"/>
</dbReference>
<dbReference type="GO" id="GO:0070069">
    <property type="term" value="C:cytochrome complex"/>
    <property type="evidence" value="ECO:0007669"/>
    <property type="project" value="UniProtKB-UniRule"/>
</dbReference>
<comment type="subcellular location">
    <subcellularLocation>
        <location evidence="1">Cell membrane</location>
        <topology evidence="1">Multi-pass membrane protein</topology>
    </subcellularLocation>
</comment>
<dbReference type="PANTHER" id="PTHR30365">
    <property type="entry name" value="CYTOCHROME D UBIQUINOL OXIDASE"/>
    <property type="match status" value="1"/>
</dbReference>
<feature type="transmembrane region" description="Helical" evidence="12">
    <location>
        <begin position="229"/>
        <end position="250"/>
    </location>
</feature>
<feature type="transmembrane region" description="Helical" evidence="12">
    <location>
        <begin position="100"/>
        <end position="125"/>
    </location>
</feature>
<dbReference type="GO" id="GO:0005886">
    <property type="term" value="C:plasma membrane"/>
    <property type="evidence" value="ECO:0007669"/>
    <property type="project" value="UniProtKB-SubCell"/>
</dbReference>
<keyword evidence="7 12" id="KW-0479">Metal-binding</keyword>
<dbReference type="AlphaFoldDB" id="Q0YUS5"/>
<dbReference type="Proteomes" id="UP000004162">
    <property type="component" value="Unassembled WGS sequence"/>
</dbReference>
<evidence type="ECO:0000256" key="7">
    <source>
        <dbReference type="ARBA" id="ARBA00022723"/>
    </source>
</evidence>
<feature type="transmembrane region" description="Helical" evidence="12">
    <location>
        <begin position="21"/>
        <end position="45"/>
    </location>
</feature>
<feature type="transmembrane region" description="Helical" evidence="12">
    <location>
        <begin position="137"/>
        <end position="155"/>
    </location>
</feature>
<reference evidence="13 14" key="2">
    <citation type="submission" date="2006-07" db="EMBL/GenBank/DDBJ databases">
        <title>Sequencing of the draft genome and assembly of Chlorobium ferroxidans DSM 13031.</title>
        <authorList>
            <consortium name="US DOE Joint Genome Institute (JGI-PGF)"/>
            <person name="Copeland A."/>
            <person name="Lucas S."/>
            <person name="Lapidus A."/>
            <person name="Barry K."/>
            <person name="Glavina del Rio T."/>
            <person name="Dalin E."/>
            <person name="Tice H."/>
            <person name="Bruce D."/>
            <person name="Pitluck S."/>
            <person name="Richardson P."/>
        </authorList>
    </citation>
    <scope>NUCLEOTIDE SEQUENCE [LARGE SCALE GENOMIC DNA]</scope>
    <source>
        <strain evidence="13 14">DSM 13031</strain>
    </source>
</reference>
<keyword evidence="3 12" id="KW-0813">Transport</keyword>
<feature type="transmembrane region" description="Helical" evidence="12">
    <location>
        <begin position="196"/>
        <end position="217"/>
    </location>
</feature>
<evidence type="ECO:0000313" key="13">
    <source>
        <dbReference type="EMBL" id="EAT59958.1"/>
    </source>
</evidence>
<dbReference type="GO" id="GO:0020037">
    <property type="term" value="F:heme binding"/>
    <property type="evidence" value="ECO:0007669"/>
    <property type="project" value="TreeGrafter"/>
</dbReference>
<evidence type="ECO:0000313" key="14">
    <source>
        <dbReference type="Proteomes" id="UP000004162"/>
    </source>
</evidence>
<evidence type="ECO:0000256" key="9">
    <source>
        <dbReference type="ARBA" id="ARBA00022989"/>
    </source>
</evidence>
<protein>
    <submittedName>
        <fullName evidence="13">Cytochrome bd ubiquinol oxidase, subunit I</fullName>
    </submittedName>
</protein>
<dbReference type="PIRSF" id="PIRSF006446">
    <property type="entry name" value="Cyt_quinol_oxidase_1"/>
    <property type="match status" value="1"/>
</dbReference>
<keyword evidence="10 12" id="KW-0408">Iron</keyword>
<feature type="transmembrane region" description="Helical" evidence="12">
    <location>
        <begin position="427"/>
        <end position="449"/>
    </location>
</feature>
<dbReference type="GO" id="GO:0019646">
    <property type="term" value="P:aerobic electron transport chain"/>
    <property type="evidence" value="ECO:0007669"/>
    <property type="project" value="InterPro"/>
</dbReference>
<keyword evidence="9 12" id="KW-1133">Transmembrane helix</keyword>
<evidence type="ECO:0000256" key="5">
    <source>
        <dbReference type="ARBA" id="ARBA00022617"/>
    </source>
</evidence>
<evidence type="ECO:0000256" key="1">
    <source>
        <dbReference type="ARBA" id="ARBA00004651"/>
    </source>
</evidence>
<comment type="caution">
    <text evidence="13">The sequence shown here is derived from an EMBL/GenBank/DDBJ whole genome shotgun (WGS) entry which is preliminary data.</text>
</comment>
<dbReference type="GO" id="GO:0046872">
    <property type="term" value="F:metal ion binding"/>
    <property type="evidence" value="ECO:0007669"/>
    <property type="project" value="UniProtKB-UniRule"/>
</dbReference>
<feature type="transmembrane region" description="Helical" evidence="12">
    <location>
        <begin position="66"/>
        <end position="88"/>
    </location>
</feature>
<organism evidence="13 14">
    <name type="scientific">Chlorobium ferrooxidans DSM 13031</name>
    <dbReference type="NCBI Taxonomy" id="377431"/>
    <lineage>
        <taxon>Bacteria</taxon>
        <taxon>Pseudomonadati</taxon>
        <taxon>Chlorobiota</taxon>
        <taxon>Chlorobiia</taxon>
        <taxon>Chlorobiales</taxon>
        <taxon>Chlorobiaceae</taxon>
        <taxon>Chlorobium/Pelodictyon group</taxon>
        <taxon>Chlorobium</taxon>
    </lineage>
</organism>
<dbReference type="GO" id="GO:0009055">
    <property type="term" value="F:electron transfer activity"/>
    <property type="evidence" value="ECO:0007669"/>
    <property type="project" value="UniProtKB-UniRule"/>
</dbReference>
<evidence type="ECO:0000256" key="8">
    <source>
        <dbReference type="ARBA" id="ARBA00022982"/>
    </source>
</evidence>
<keyword evidence="11 12" id="KW-0472">Membrane</keyword>
<feature type="transmembrane region" description="Helical" evidence="12">
    <location>
        <begin position="371"/>
        <end position="389"/>
    </location>
</feature>
<comment type="similarity">
    <text evidence="2 12">Belongs to the cytochrome ubiquinol oxidase subunit 1 family.</text>
</comment>
<evidence type="ECO:0000256" key="6">
    <source>
        <dbReference type="ARBA" id="ARBA00022692"/>
    </source>
</evidence>
<evidence type="ECO:0000256" key="4">
    <source>
        <dbReference type="ARBA" id="ARBA00022475"/>
    </source>
</evidence>